<name>A0AAC8QFF1_9BACT</name>
<dbReference type="EMBL" id="CP011509">
    <property type="protein sequence ID" value="AKJ06460.1"/>
    <property type="molecule type" value="Genomic_DNA"/>
</dbReference>
<gene>
    <name evidence="1" type="ORF">AA314_08086</name>
</gene>
<sequence length="148" mass="17047">MGAFLMQVTTWFIAKEDEAEAIESIVTTEEHAPEDWTYLELPLIEMELMALSATLRGTEDITDERTLEDPLIFREEDGLIIARVVEAFIQMLARVKDESIPGLVNAWVERNDREHHSPEELREFLLEMVKFARQAVSRRSPVLSLATF</sequence>
<dbReference type="AlphaFoldDB" id="A0AAC8QFF1"/>
<reference evidence="1 2" key="1">
    <citation type="submission" date="2015-05" db="EMBL/GenBank/DDBJ databases">
        <title>Genome assembly of Archangium gephyra DSM 2261.</title>
        <authorList>
            <person name="Sharma G."/>
            <person name="Subramanian S."/>
        </authorList>
    </citation>
    <scope>NUCLEOTIDE SEQUENCE [LARGE SCALE GENOMIC DNA]</scope>
    <source>
        <strain evidence="1 2">DSM 2261</strain>
    </source>
</reference>
<accession>A0AAC8QFF1</accession>
<evidence type="ECO:0000313" key="2">
    <source>
        <dbReference type="Proteomes" id="UP000035579"/>
    </source>
</evidence>
<organism evidence="1 2">
    <name type="scientific">Archangium gephyra</name>
    <dbReference type="NCBI Taxonomy" id="48"/>
    <lineage>
        <taxon>Bacteria</taxon>
        <taxon>Pseudomonadati</taxon>
        <taxon>Myxococcota</taxon>
        <taxon>Myxococcia</taxon>
        <taxon>Myxococcales</taxon>
        <taxon>Cystobacterineae</taxon>
        <taxon>Archangiaceae</taxon>
        <taxon>Archangium</taxon>
    </lineage>
</organism>
<evidence type="ECO:0000313" key="1">
    <source>
        <dbReference type="EMBL" id="AKJ06460.1"/>
    </source>
</evidence>
<proteinExistence type="predicted"/>
<protein>
    <submittedName>
        <fullName evidence="1">Uncharacterized protein</fullName>
    </submittedName>
</protein>
<dbReference type="KEGG" id="age:AA314_08086"/>
<dbReference type="Proteomes" id="UP000035579">
    <property type="component" value="Chromosome"/>
</dbReference>